<dbReference type="AlphaFoldDB" id="A0AAD9JFJ2"/>
<protein>
    <recommendedName>
        <fullName evidence="2">EF-hand domain-containing protein</fullName>
    </recommendedName>
</protein>
<accession>A0AAD9JFJ2</accession>
<dbReference type="SUPFAM" id="SSF47473">
    <property type="entry name" value="EF-hand"/>
    <property type="match status" value="1"/>
</dbReference>
<dbReference type="Gene3D" id="1.10.238.10">
    <property type="entry name" value="EF-hand"/>
    <property type="match status" value="1"/>
</dbReference>
<evidence type="ECO:0000313" key="3">
    <source>
        <dbReference type="EMBL" id="KAK2151475.1"/>
    </source>
</evidence>
<proteinExistence type="predicted"/>
<evidence type="ECO:0000259" key="2">
    <source>
        <dbReference type="PROSITE" id="PS50222"/>
    </source>
</evidence>
<dbReference type="InterPro" id="IPR018247">
    <property type="entry name" value="EF_Hand_1_Ca_BS"/>
</dbReference>
<name>A0AAD9JFJ2_9ANNE</name>
<sequence>MPLKKKKKSRRTGAGNTKDDAAAVAAAIAAGIDPLTLVTGTQTESPDTGKKKKLTKAEKALAKLQKECDTFIKSGAPFQDFIQRMDKWLKKNYRKMLDIFKTLDVDGEGYVTFDEFKAVLADSSAPCTGIELFALCQLLDVDESEEINYANLNEGLKSVEERELSYTTEDIRPALALTNRNYDHCAKCKLALWDGEPYKPEVTRYVEVLFRLVTFDSYRAHPGHFSHMVPSHATGLELLQVIQDHTDIQSLHLSLFTDKSREPDAVIPTHLSLEDIGYEGGPRHAPQEILVYYDYKVEFTDCPILLCDHYFGQNVKI</sequence>
<dbReference type="PROSITE" id="PS00018">
    <property type="entry name" value="EF_HAND_1"/>
    <property type="match status" value="1"/>
</dbReference>
<dbReference type="InterPro" id="IPR011992">
    <property type="entry name" value="EF-hand-dom_pair"/>
</dbReference>
<dbReference type="PROSITE" id="PS50222">
    <property type="entry name" value="EF_HAND_2"/>
    <property type="match status" value="1"/>
</dbReference>
<keyword evidence="1" id="KW-0106">Calcium</keyword>
<comment type="caution">
    <text evidence="3">The sequence shown here is derived from an EMBL/GenBank/DDBJ whole genome shotgun (WGS) entry which is preliminary data.</text>
</comment>
<organism evidence="3 4">
    <name type="scientific">Paralvinella palmiformis</name>
    <dbReference type="NCBI Taxonomy" id="53620"/>
    <lineage>
        <taxon>Eukaryota</taxon>
        <taxon>Metazoa</taxon>
        <taxon>Spiralia</taxon>
        <taxon>Lophotrochozoa</taxon>
        <taxon>Annelida</taxon>
        <taxon>Polychaeta</taxon>
        <taxon>Sedentaria</taxon>
        <taxon>Canalipalpata</taxon>
        <taxon>Terebellida</taxon>
        <taxon>Terebelliformia</taxon>
        <taxon>Alvinellidae</taxon>
        <taxon>Paralvinella</taxon>
    </lineage>
</organism>
<dbReference type="InterPro" id="IPR002048">
    <property type="entry name" value="EF_hand_dom"/>
</dbReference>
<dbReference type="GO" id="GO:0005509">
    <property type="term" value="F:calcium ion binding"/>
    <property type="evidence" value="ECO:0007669"/>
    <property type="project" value="InterPro"/>
</dbReference>
<gene>
    <name evidence="3" type="ORF">LSH36_362g04050</name>
</gene>
<keyword evidence="4" id="KW-1185">Reference proteome</keyword>
<feature type="domain" description="EF-hand" evidence="2">
    <location>
        <begin position="91"/>
        <end position="126"/>
    </location>
</feature>
<dbReference type="Proteomes" id="UP001208570">
    <property type="component" value="Unassembled WGS sequence"/>
</dbReference>
<dbReference type="EMBL" id="JAODUP010000362">
    <property type="protein sequence ID" value="KAK2151475.1"/>
    <property type="molecule type" value="Genomic_DNA"/>
</dbReference>
<dbReference type="Pfam" id="PF13405">
    <property type="entry name" value="EF-hand_6"/>
    <property type="match status" value="1"/>
</dbReference>
<dbReference type="SMART" id="SM00054">
    <property type="entry name" value="EFh"/>
    <property type="match status" value="2"/>
</dbReference>
<reference evidence="3" key="1">
    <citation type="journal article" date="2023" name="Mol. Biol. Evol.">
        <title>Third-Generation Sequencing Reveals the Adaptive Role of the Epigenome in Three Deep-Sea Polychaetes.</title>
        <authorList>
            <person name="Perez M."/>
            <person name="Aroh O."/>
            <person name="Sun Y."/>
            <person name="Lan Y."/>
            <person name="Juniper S.K."/>
            <person name="Young C.R."/>
            <person name="Angers B."/>
            <person name="Qian P.Y."/>
        </authorList>
    </citation>
    <scope>NUCLEOTIDE SEQUENCE</scope>
    <source>
        <strain evidence="3">P08H-3</strain>
    </source>
</reference>
<evidence type="ECO:0000313" key="4">
    <source>
        <dbReference type="Proteomes" id="UP001208570"/>
    </source>
</evidence>
<evidence type="ECO:0000256" key="1">
    <source>
        <dbReference type="ARBA" id="ARBA00022837"/>
    </source>
</evidence>